<dbReference type="AlphaFoldDB" id="A0A847VCG5"/>
<proteinExistence type="predicted"/>
<sequence length="157" mass="18668">MEKTELNHIEKQEDKFLTSFSSQEIENTAKAILQYRVDEDYELTGLVEEIQNNTIQEMRKLLHHTQTPKVATYMHLRDIADISDEFEKRVKDWDRNFIEVLNYSLLSEIIDNINYANKNISVSHLKHNVYEASDYSITADLHFIWLESIYNKLKVEK</sequence>
<protein>
    <submittedName>
        <fullName evidence="1">Uncharacterized protein</fullName>
    </submittedName>
</protein>
<comment type="caution">
    <text evidence="1">The sequence shown here is derived from an EMBL/GenBank/DDBJ whole genome shotgun (WGS) entry which is preliminary data.</text>
</comment>
<accession>A0A847VCG5</accession>
<gene>
    <name evidence="1" type="ORF">GX888_00425</name>
</gene>
<evidence type="ECO:0000313" key="1">
    <source>
        <dbReference type="EMBL" id="NLZ24203.1"/>
    </source>
</evidence>
<evidence type="ECO:0000313" key="2">
    <source>
        <dbReference type="Proteomes" id="UP000564033"/>
    </source>
</evidence>
<organism evidence="1 2">
    <name type="scientific">Candidatus Dojkabacteria bacterium</name>
    <dbReference type="NCBI Taxonomy" id="2099670"/>
    <lineage>
        <taxon>Bacteria</taxon>
        <taxon>Candidatus Dojkabacteria</taxon>
    </lineage>
</organism>
<name>A0A847VCG5_9BACT</name>
<reference evidence="1 2" key="1">
    <citation type="journal article" date="2020" name="Biotechnol. Biofuels">
        <title>New insights from the biogas microbiome by comprehensive genome-resolved metagenomics of nearly 1600 species originating from multiple anaerobic digesters.</title>
        <authorList>
            <person name="Campanaro S."/>
            <person name="Treu L."/>
            <person name="Rodriguez-R L.M."/>
            <person name="Kovalovszki A."/>
            <person name="Ziels R.M."/>
            <person name="Maus I."/>
            <person name="Zhu X."/>
            <person name="Kougias P.G."/>
            <person name="Basile A."/>
            <person name="Luo G."/>
            <person name="Schluter A."/>
            <person name="Konstantinidis K.T."/>
            <person name="Angelidaki I."/>
        </authorList>
    </citation>
    <scope>NUCLEOTIDE SEQUENCE [LARGE SCALE GENOMIC DNA]</scope>
    <source>
        <strain evidence="1">AS19jrsBPTG_9</strain>
    </source>
</reference>
<dbReference type="Proteomes" id="UP000564033">
    <property type="component" value="Unassembled WGS sequence"/>
</dbReference>
<dbReference type="EMBL" id="JAAZIL010000010">
    <property type="protein sequence ID" value="NLZ24203.1"/>
    <property type="molecule type" value="Genomic_DNA"/>
</dbReference>